<name>A0A8X6K132_TRICU</name>
<organism evidence="1 2">
    <name type="scientific">Trichonephila clavata</name>
    <name type="common">Joro spider</name>
    <name type="synonym">Nephila clavata</name>
    <dbReference type="NCBI Taxonomy" id="2740835"/>
    <lineage>
        <taxon>Eukaryota</taxon>
        <taxon>Metazoa</taxon>
        <taxon>Ecdysozoa</taxon>
        <taxon>Arthropoda</taxon>
        <taxon>Chelicerata</taxon>
        <taxon>Arachnida</taxon>
        <taxon>Araneae</taxon>
        <taxon>Araneomorphae</taxon>
        <taxon>Entelegynae</taxon>
        <taxon>Araneoidea</taxon>
        <taxon>Nephilidae</taxon>
        <taxon>Trichonephila</taxon>
    </lineage>
</organism>
<comment type="caution">
    <text evidence="1">The sequence shown here is derived from an EMBL/GenBank/DDBJ whole genome shotgun (WGS) entry which is preliminary data.</text>
</comment>
<evidence type="ECO:0000313" key="2">
    <source>
        <dbReference type="Proteomes" id="UP000887116"/>
    </source>
</evidence>
<dbReference type="AlphaFoldDB" id="A0A8X6K132"/>
<gene>
    <name evidence="1" type="ORF">TNCT_468791</name>
</gene>
<dbReference type="EMBL" id="BMAO01008750">
    <property type="protein sequence ID" value="GFR26001.1"/>
    <property type="molecule type" value="Genomic_DNA"/>
</dbReference>
<dbReference type="Proteomes" id="UP000887116">
    <property type="component" value="Unassembled WGS sequence"/>
</dbReference>
<accession>A0A8X6K132</accession>
<sequence>MPSQSGIDRHPNVTSSLLDKVVLLKLYRNRAIVRYGRVHSKGSPNSHQNIPSNFPSENVYFNVCCPDVLFIPANYYLSIRLISQSHCATTSYHRLSVVLHTHLPAELPHNSYSFVSVYIKNSCHHLSQLV</sequence>
<protein>
    <submittedName>
        <fullName evidence="1">Uncharacterized protein</fullName>
    </submittedName>
</protein>
<proteinExistence type="predicted"/>
<keyword evidence="2" id="KW-1185">Reference proteome</keyword>
<reference evidence="1" key="1">
    <citation type="submission" date="2020-07" db="EMBL/GenBank/DDBJ databases">
        <title>Multicomponent nature underlies the extraordinary mechanical properties of spider dragline silk.</title>
        <authorList>
            <person name="Kono N."/>
            <person name="Nakamura H."/>
            <person name="Mori M."/>
            <person name="Yoshida Y."/>
            <person name="Ohtoshi R."/>
            <person name="Malay A.D."/>
            <person name="Moran D.A.P."/>
            <person name="Tomita M."/>
            <person name="Numata K."/>
            <person name="Arakawa K."/>
        </authorList>
    </citation>
    <scope>NUCLEOTIDE SEQUENCE</scope>
</reference>
<evidence type="ECO:0000313" key="1">
    <source>
        <dbReference type="EMBL" id="GFR26001.1"/>
    </source>
</evidence>